<sequence>MQKRAPASDADSDSDARGGAGAPCGEGEEEEEGMQSGQGAYTGRVTEWETKKGMEEEGEEHGENEEEGDGEDVQARMEMVMREAAAEDDEDGEDEDEGEDDGDSEIRDVEGDSDEGSQDDDPDENDDDKDDSNTDARMPANPHRLPDNLFASAFASTYLSLPGSKNSSKNFRREPKVKAKKRKRSMPRTKDWLALPPHNLCVRNIAPAPVTLPSRKIRKFPDRALALKVSAAAARGKKNEKGWERVPESTSLANSEPRRSAGARRMAILRLDSCRIWGLDRRESLSPSSRGPISIRWVESLNTYAKSVGVVAASASQLVPRSVSAYSH</sequence>
<reference evidence="2" key="1">
    <citation type="submission" date="2020-05" db="EMBL/GenBank/DDBJ databases">
        <title>Mycena genomes resolve the evolution of fungal bioluminescence.</title>
        <authorList>
            <person name="Tsai I.J."/>
        </authorList>
    </citation>
    <scope>NUCLEOTIDE SEQUENCE</scope>
    <source>
        <strain evidence="2">160909Yilan</strain>
    </source>
</reference>
<feature type="compositionally biased region" description="Acidic residues" evidence="1">
    <location>
        <begin position="56"/>
        <end position="72"/>
    </location>
</feature>
<proteinExistence type="predicted"/>
<feature type="compositionally biased region" description="Acidic residues" evidence="1">
    <location>
        <begin position="86"/>
        <end position="103"/>
    </location>
</feature>
<gene>
    <name evidence="2" type="ORF">MSAN_01615600</name>
</gene>
<feature type="compositionally biased region" description="Basic and acidic residues" evidence="1">
    <location>
        <begin position="73"/>
        <end position="85"/>
    </location>
</feature>
<organism evidence="2 3">
    <name type="scientific">Mycena sanguinolenta</name>
    <dbReference type="NCBI Taxonomy" id="230812"/>
    <lineage>
        <taxon>Eukaryota</taxon>
        <taxon>Fungi</taxon>
        <taxon>Dikarya</taxon>
        <taxon>Basidiomycota</taxon>
        <taxon>Agaricomycotina</taxon>
        <taxon>Agaricomycetes</taxon>
        <taxon>Agaricomycetidae</taxon>
        <taxon>Agaricales</taxon>
        <taxon>Marasmiineae</taxon>
        <taxon>Mycenaceae</taxon>
        <taxon>Mycena</taxon>
    </lineage>
</organism>
<protein>
    <submittedName>
        <fullName evidence="2">Uncharacterized protein</fullName>
    </submittedName>
</protein>
<name>A0A8H7CU57_9AGAR</name>
<feature type="compositionally biased region" description="Basic residues" evidence="1">
    <location>
        <begin position="178"/>
        <end position="187"/>
    </location>
</feature>
<feature type="region of interest" description="Disordered" evidence="1">
    <location>
        <begin position="238"/>
        <end position="259"/>
    </location>
</feature>
<evidence type="ECO:0000256" key="1">
    <source>
        <dbReference type="SAM" id="MobiDB-lite"/>
    </source>
</evidence>
<dbReference type="EMBL" id="JACAZH010000014">
    <property type="protein sequence ID" value="KAF7350559.1"/>
    <property type="molecule type" value="Genomic_DNA"/>
</dbReference>
<dbReference type="AlphaFoldDB" id="A0A8H7CU57"/>
<feature type="compositionally biased region" description="Basic and acidic residues" evidence="1">
    <location>
        <begin position="46"/>
        <end position="55"/>
    </location>
</feature>
<feature type="region of interest" description="Disordered" evidence="1">
    <location>
        <begin position="160"/>
        <end position="187"/>
    </location>
</feature>
<dbReference type="Proteomes" id="UP000623467">
    <property type="component" value="Unassembled WGS sequence"/>
</dbReference>
<feature type="compositionally biased region" description="Basic and acidic residues" evidence="1">
    <location>
        <begin position="238"/>
        <end position="247"/>
    </location>
</feature>
<feature type="compositionally biased region" description="Polar residues" evidence="1">
    <location>
        <begin position="160"/>
        <end position="169"/>
    </location>
</feature>
<accession>A0A8H7CU57</accession>
<evidence type="ECO:0000313" key="2">
    <source>
        <dbReference type="EMBL" id="KAF7350559.1"/>
    </source>
</evidence>
<comment type="caution">
    <text evidence="2">The sequence shown here is derived from an EMBL/GenBank/DDBJ whole genome shotgun (WGS) entry which is preliminary data.</text>
</comment>
<feature type="compositionally biased region" description="Acidic residues" evidence="1">
    <location>
        <begin position="111"/>
        <end position="130"/>
    </location>
</feature>
<keyword evidence="3" id="KW-1185">Reference proteome</keyword>
<dbReference type="OrthoDB" id="3253399at2759"/>
<feature type="region of interest" description="Disordered" evidence="1">
    <location>
        <begin position="1"/>
        <end position="148"/>
    </location>
</feature>
<evidence type="ECO:0000313" key="3">
    <source>
        <dbReference type="Proteomes" id="UP000623467"/>
    </source>
</evidence>